<dbReference type="SUPFAM" id="SSF48334">
    <property type="entry name" value="DNA repair protein MutS, domain III"/>
    <property type="match status" value="1"/>
</dbReference>
<keyword evidence="4 6" id="KW-0067">ATP-binding</keyword>
<dbReference type="Pfam" id="PF00488">
    <property type="entry name" value="MutS_V"/>
    <property type="match status" value="1"/>
</dbReference>
<dbReference type="InterPro" id="IPR007695">
    <property type="entry name" value="DNA_mismatch_repair_MutS-lik_N"/>
</dbReference>
<reference evidence="13" key="1">
    <citation type="submission" date="2020-03" db="EMBL/GenBank/DDBJ databases">
        <title>A high-quality chromosome-level genome assembly of a woody plant with both climbing and erect habits, Rhamnella rubrinervis.</title>
        <authorList>
            <person name="Lu Z."/>
            <person name="Yang Y."/>
            <person name="Zhu X."/>
            <person name="Sun Y."/>
        </authorList>
    </citation>
    <scope>NUCLEOTIDE SEQUENCE</scope>
    <source>
        <strain evidence="13">BYM</strain>
        <tissue evidence="13">Leaf</tissue>
    </source>
</reference>
<sequence>MAPSRRQSNGRSPIVNQQRQITSFFSKSTSSVSPVSSNKNPIKPILNPNPSPARNPSPSPSTPSPIQSKPKKPLLVIGASSHSPASVKSSYGVEVVGKRIKVYWPLDKSWYEGFVKAFDKDAGKHLVQYDDAEEELLNLEKEKFEWVEECVKKFKRLRRGSSGFNMAVTDNGVKDLKDEEESDNDNGGDDSSDEDWGKKGEKEIIDDCEEEEDMELEDDEEEDEAMKSKRKRGGKGQLTKRKMNGEGRPASSKKPKGGEDVSKGGFKLSVMEPTKNNAECEKTCNDMNIVLSNVASERFSLREAKKLHFLGEERRDAKRRRPGDTNYDPRTLYLPPDFLKSLSGGQRQWWEFKSKHMDKVLFFKMGKFYELFEMDAHVGAKELDLQYMKGEQPHCGFPEKNFSMNVEKLARKGYRVLVVEQTETPEQLELRRKEKGSKDKVVKREICAVVTKGTLTEGEMLSANPDASYLMAVTEKCQNMATQSAERIFGVCVVDVATSRVILGQFGDDSDCSSLSCLLSELRPVEIVKPAKLLSPETEKVLLRQTRSPLVNELIPLSEFWNDEKTVEEVKSIYKRAVDKSVLNVEEDGLGCLPDVLSELVRAGENGSCALSALGGTLFYLKQAFLDEALLRFAKFELLPCSGFSEVISKPYMVLDAAAVENLEIFENSRNGDTLGTLYAQLNHCVTAFGKRLLRTWLARPLYHVESIKNRQEAVRSFRGVNLPFVLEFRKAISRLPDIERLLARVFSSSEANGRNANKVVLYEDAAKKQLQEFISVLRGCELMAQACSELGVILENVKSKQLHNLLTPGKGLPEIKTVLTHFKDAFDWVEANNSGRIIPHEGVDMEYDIACKKVKEIEFSLTKYLKEQQKLLGDTSLTFVTVGKDAYLLEVPESLRGNIPRDYELQSSKKGFFRYWTPNIKKSLEKLSQAEAEKESSLKSILQRLIGRFCEHHLKWRQLVSVIAELDVLISLAIASDFYEGPTCQPIIMSSSCSKEVPCLSAKNLGHPALRSEYLGKGSFVPNDITIGGSDHASFILLTGPNMGGKSTLLRQVCLAVILAQLGADVPAESFELSPVDRIFVRMGAKDHIMAGQSTFLTELSETATMLASATCNSLVALDELGRGTSTSDGQAIAESVLEYFVHKVQCRGLFSTHYHRLAVNFQNDPKVSLCHMACQVGNGIGAVEEVTFLYRLTSGACPKSYGVNVARLAGLPDSVLQKAAAKSSEFEATYGKHRKAPERNMSIQSSVDQVVDYIKSFNNIAANLSCLEFSKSSSISIGCLTELQNRARTVLMQQN</sequence>
<feature type="coiled-coil region" evidence="8">
    <location>
        <begin position="122"/>
        <end position="149"/>
    </location>
</feature>
<dbReference type="InterPro" id="IPR036187">
    <property type="entry name" value="DNA_mismatch_repair_MutS_sf"/>
</dbReference>
<dbReference type="Proteomes" id="UP000796880">
    <property type="component" value="Unassembled WGS sequence"/>
</dbReference>
<feature type="compositionally biased region" description="Acidic residues" evidence="9">
    <location>
        <begin position="178"/>
        <end position="194"/>
    </location>
</feature>
<dbReference type="InterPro" id="IPR027417">
    <property type="entry name" value="P-loop_NTPase"/>
</dbReference>
<proteinExistence type="inferred from homology"/>
<keyword evidence="2 6" id="KW-0547">Nucleotide-binding</keyword>
<evidence type="ECO:0000256" key="4">
    <source>
        <dbReference type="ARBA" id="ARBA00022840"/>
    </source>
</evidence>
<keyword evidence="14" id="KW-1185">Reference proteome</keyword>
<dbReference type="SMART" id="SM00533">
    <property type="entry name" value="MUTSd"/>
    <property type="match status" value="1"/>
</dbReference>
<comment type="caution">
    <text evidence="13">The sequence shown here is derived from an EMBL/GenBank/DDBJ whole genome shotgun (WGS) entry which is preliminary data.</text>
</comment>
<dbReference type="PANTHER" id="PTHR11361:SF150">
    <property type="entry name" value="DNA MISMATCH REPAIR PROTEIN MSH6"/>
    <property type="match status" value="1"/>
</dbReference>
<evidence type="ECO:0000256" key="2">
    <source>
        <dbReference type="ARBA" id="ARBA00022741"/>
    </source>
</evidence>
<dbReference type="NCBIfam" id="NF003810">
    <property type="entry name" value="PRK05399.1"/>
    <property type="match status" value="1"/>
</dbReference>
<dbReference type="FunFam" id="1.10.1420.10:FF:000005">
    <property type="entry name" value="DNA mismatch repair protein"/>
    <property type="match status" value="1"/>
</dbReference>
<protein>
    <recommendedName>
        <fullName evidence="6">DNA mismatch repair protein</fullName>
    </recommendedName>
</protein>
<dbReference type="Pfam" id="PF05188">
    <property type="entry name" value="MutS_II"/>
    <property type="match status" value="1"/>
</dbReference>
<dbReference type="PIRSF" id="PIRSF037677">
    <property type="entry name" value="DNA_mis_repair_Msh6"/>
    <property type="match status" value="1"/>
</dbReference>
<dbReference type="SUPFAM" id="SSF53150">
    <property type="entry name" value="DNA repair protein MutS, domain II"/>
    <property type="match status" value="1"/>
</dbReference>
<evidence type="ECO:0000313" key="14">
    <source>
        <dbReference type="Proteomes" id="UP000796880"/>
    </source>
</evidence>
<organism evidence="13 14">
    <name type="scientific">Rhamnella rubrinervis</name>
    <dbReference type="NCBI Taxonomy" id="2594499"/>
    <lineage>
        <taxon>Eukaryota</taxon>
        <taxon>Viridiplantae</taxon>
        <taxon>Streptophyta</taxon>
        <taxon>Embryophyta</taxon>
        <taxon>Tracheophyta</taxon>
        <taxon>Spermatophyta</taxon>
        <taxon>Magnoliopsida</taxon>
        <taxon>eudicotyledons</taxon>
        <taxon>Gunneridae</taxon>
        <taxon>Pentapetalae</taxon>
        <taxon>rosids</taxon>
        <taxon>fabids</taxon>
        <taxon>Rosales</taxon>
        <taxon>Rhamnaceae</taxon>
        <taxon>rhamnoid group</taxon>
        <taxon>Rhamneae</taxon>
        <taxon>Rhamnella</taxon>
    </lineage>
</organism>
<dbReference type="SMART" id="SM00333">
    <property type="entry name" value="TUDOR"/>
    <property type="match status" value="1"/>
</dbReference>
<dbReference type="Gene3D" id="3.40.1170.10">
    <property type="entry name" value="DNA repair protein MutS, domain I"/>
    <property type="match status" value="1"/>
</dbReference>
<comment type="function">
    <text evidence="6 7">Component of the post-replicative DNA mismatch repair system (MMR).</text>
</comment>
<keyword evidence="8" id="KW-0175">Coiled coil</keyword>
<keyword evidence="6 7" id="KW-0234">DNA repair</keyword>
<dbReference type="SUPFAM" id="SSF55271">
    <property type="entry name" value="DNA repair protein MutS, domain I"/>
    <property type="match status" value="1"/>
</dbReference>
<feature type="compositionally biased region" description="Polar residues" evidence="9">
    <location>
        <begin position="1"/>
        <end position="21"/>
    </location>
</feature>
<feature type="domain" description="DNA mismatch repair protein MutS core" evidence="11">
    <location>
        <begin position="673"/>
        <end position="1014"/>
    </location>
</feature>
<evidence type="ECO:0000256" key="9">
    <source>
        <dbReference type="SAM" id="MobiDB-lite"/>
    </source>
</evidence>
<feature type="region of interest" description="Disordered" evidence="9">
    <location>
        <begin position="163"/>
        <end position="266"/>
    </location>
</feature>
<dbReference type="FunFam" id="3.40.1170.10:FF:000002">
    <property type="entry name" value="DNA mismatch repair protein"/>
    <property type="match status" value="1"/>
</dbReference>
<dbReference type="Gene3D" id="3.40.50.300">
    <property type="entry name" value="P-loop containing nucleotide triphosphate hydrolases"/>
    <property type="match status" value="1"/>
</dbReference>
<dbReference type="InterPro" id="IPR000432">
    <property type="entry name" value="DNA_mismatch_repair_MutS_C"/>
</dbReference>
<dbReference type="GO" id="GO:0006298">
    <property type="term" value="P:mismatch repair"/>
    <property type="evidence" value="ECO:0007669"/>
    <property type="project" value="InterPro"/>
</dbReference>
<feature type="compositionally biased region" description="Basic residues" evidence="9">
    <location>
        <begin position="228"/>
        <end position="242"/>
    </location>
</feature>
<dbReference type="GO" id="GO:0005524">
    <property type="term" value="F:ATP binding"/>
    <property type="evidence" value="ECO:0007669"/>
    <property type="project" value="UniProtKB-UniRule"/>
</dbReference>
<dbReference type="InterPro" id="IPR007861">
    <property type="entry name" value="DNA_mismatch_repair_MutS_clamp"/>
</dbReference>
<feature type="compositionally biased region" description="Low complexity" evidence="9">
    <location>
        <begin position="22"/>
        <end position="46"/>
    </location>
</feature>
<dbReference type="EMBL" id="VOIH02000010">
    <property type="protein sequence ID" value="KAF3436536.1"/>
    <property type="molecule type" value="Genomic_DNA"/>
</dbReference>
<dbReference type="SMART" id="SM00534">
    <property type="entry name" value="MUTSac"/>
    <property type="match status" value="1"/>
</dbReference>
<dbReference type="Pfam" id="PF01624">
    <property type="entry name" value="MutS_I"/>
    <property type="match status" value="1"/>
</dbReference>
<dbReference type="SUPFAM" id="SSF63748">
    <property type="entry name" value="Tudor/PWWP/MBT"/>
    <property type="match status" value="1"/>
</dbReference>
<dbReference type="Gene3D" id="3.30.420.110">
    <property type="entry name" value="MutS, connector domain"/>
    <property type="match status" value="1"/>
</dbReference>
<dbReference type="InterPro" id="IPR036678">
    <property type="entry name" value="MutS_con_dom_sf"/>
</dbReference>
<dbReference type="Gene3D" id="1.10.1420.10">
    <property type="match status" value="2"/>
</dbReference>
<evidence type="ECO:0000259" key="12">
    <source>
        <dbReference type="SMART" id="SM00534"/>
    </source>
</evidence>
<evidence type="ECO:0000256" key="7">
    <source>
        <dbReference type="RuleBase" id="RU003756"/>
    </source>
</evidence>
<evidence type="ECO:0000256" key="8">
    <source>
        <dbReference type="SAM" id="Coils"/>
    </source>
</evidence>
<dbReference type="SUPFAM" id="SSF52540">
    <property type="entry name" value="P-loop containing nucleoside triphosphate hydrolases"/>
    <property type="match status" value="1"/>
</dbReference>
<feature type="compositionally biased region" description="Pro residues" evidence="9">
    <location>
        <begin position="47"/>
        <end position="63"/>
    </location>
</feature>
<dbReference type="GO" id="GO:0030983">
    <property type="term" value="F:mismatched DNA binding"/>
    <property type="evidence" value="ECO:0007669"/>
    <property type="project" value="UniProtKB-UniRule"/>
</dbReference>
<feature type="domain" description="Tudor" evidence="10">
    <location>
        <begin position="92"/>
        <end position="150"/>
    </location>
</feature>
<dbReference type="FunFam" id="3.40.50.300:FF:001885">
    <property type="entry name" value="DNA mismatch repair protein"/>
    <property type="match status" value="1"/>
</dbReference>
<dbReference type="PANTHER" id="PTHR11361">
    <property type="entry name" value="DNA MISMATCH REPAIR PROTEIN MUTS FAMILY MEMBER"/>
    <property type="match status" value="1"/>
</dbReference>
<name>A0A8K0DTQ5_9ROSA</name>
<accession>A0A8K0DTQ5</accession>
<evidence type="ECO:0000259" key="10">
    <source>
        <dbReference type="SMART" id="SM00333"/>
    </source>
</evidence>
<feature type="compositionally biased region" description="Basic and acidic residues" evidence="9">
    <location>
        <begin position="195"/>
        <end position="205"/>
    </location>
</feature>
<dbReference type="GO" id="GO:0140664">
    <property type="term" value="F:ATP-dependent DNA damage sensor activity"/>
    <property type="evidence" value="ECO:0007669"/>
    <property type="project" value="InterPro"/>
</dbReference>
<evidence type="ECO:0000256" key="3">
    <source>
        <dbReference type="ARBA" id="ARBA00022763"/>
    </source>
</evidence>
<dbReference type="InterPro" id="IPR007860">
    <property type="entry name" value="DNA_mmatch_repair_MutS_con_dom"/>
</dbReference>
<feature type="compositionally biased region" description="Acidic residues" evidence="9">
    <location>
        <begin position="206"/>
        <end position="224"/>
    </location>
</feature>
<dbReference type="Pfam" id="PF05192">
    <property type="entry name" value="MutS_III"/>
    <property type="match status" value="1"/>
</dbReference>
<dbReference type="OrthoDB" id="10252754at2759"/>
<dbReference type="CDD" id="cd20404">
    <property type="entry name" value="Tudor_Agenet_AtEML-like"/>
    <property type="match status" value="1"/>
</dbReference>
<dbReference type="InterPro" id="IPR007696">
    <property type="entry name" value="DNA_mismatch_repair_MutS_core"/>
</dbReference>
<dbReference type="GO" id="GO:0005634">
    <property type="term" value="C:nucleus"/>
    <property type="evidence" value="ECO:0007669"/>
    <property type="project" value="TreeGrafter"/>
</dbReference>
<evidence type="ECO:0000256" key="5">
    <source>
        <dbReference type="ARBA" id="ARBA00023125"/>
    </source>
</evidence>
<dbReference type="InterPro" id="IPR016151">
    <property type="entry name" value="DNA_mismatch_repair_MutS_N"/>
</dbReference>
<keyword evidence="3 6" id="KW-0227">DNA damage</keyword>
<dbReference type="InterPro" id="IPR002999">
    <property type="entry name" value="Tudor"/>
</dbReference>
<dbReference type="InterPro" id="IPR017261">
    <property type="entry name" value="DNA_mismatch_repair_MutS/MSH"/>
</dbReference>
<evidence type="ECO:0000256" key="6">
    <source>
        <dbReference type="PIRNR" id="PIRNR037677"/>
    </source>
</evidence>
<comment type="similarity">
    <text evidence="1 6 7">Belongs to the DNA mismatch repair MutS family.</text>
</comment>
<feature type="domain" description="DNA mismatch repair proteins mutS family" evidence="12">
    <location>
        <begin position="1034"/>
        <end position="1226"/>
    </location>
</feature>
<feature type="region of interest" description="Disordered" evidence="9">
    <location>
        <begin position="1"/>
        <end position="75"/>
    </location>
</feature>
<dbReference type="Gene3D" id="2.30.30.140">
    <property type="match status" value="1"/>
</dbReference>
<evidence type="ECO:0000313" key="13">
    <source>
        <dbReference type="EMBL" id="KAF3436536.1"/>
    </source>
</evidence>
<keyword evidence="5 6" id="KW-0238">DNA-binding</keyword>
<evidence type="ECO:0000259" key="11">
    <source>
        <dbReference type="SMART" id="SM00533"/>
    </source>
</evidence>
<gene>
    <name evidence="13" type="ORF">FNV43_RR23628</name>
</gene>
<evidence type="ECO:0000256" key="1">
    <source>
        <dbReference type="ARBA" id="ARBA00006271"/>
    </source>
</evidence>
<dbReference type="InterPro" id="IPR045076">
    <property type="entry name" value="MutS"/>
</dbReference>
<dbReference type="Pfam" id="PF05190">
    <property type="entry name" value="MutS_IV"/>
    <property type="match status" value="1"/>
</dbReference>